<sequence>MLTPQQKAAIAALNNSGILSAALEALKERLIRDMMYTDVHESKKREDCYMKYRLIGDLKEVIVAATNDSEVRT</sequence>
<evidence type="ECO:0000313" key="2">
    <source>
        <dbReference type="Proteomes" id="UP001165586"/>
    </source>
</evidence>
<proteinExistence type="predicted"/>
<accession>A0ABT2HAJ8</accession>
<gene>
    <name evidence="1" type="ORF">N1032_24910</name>
</gene>
<keyword evidence="2" id="KW-1185">Reference proteome</keyword>
<organism evidence="1 2">
    <name type="scientific">Herbiconiux daphne</name>
    <dbReference type="NCBI Taxonomy" id="2970914"/>
    <lineage>
        <taxon>Bacteria</taxon>
        <taxon>Bacillati</taxon>
        <taxon>Actinomycetota</taxon>
        <taxon>Actinomycetes</taxon>
        <taxon>Micrococcales</taxon>
        <taxon>Microbacteriaceae</taxon>
        <taxon>Herbiconiux</taxon>
    </lineage>
</organism>
<dbReference type="RefSeq" id="WP_259543232.1">
    <property type="nucleotide sequence ID" value="NZ_JANLCJ010000313.1"/>
</dbReference>
<protein>
    <submittedName>
        <fullName evidence="1">Uncharacterized protein</fullName>
    </submittedName>
</protein>
<evidence type="ECO:0000313" key="1">
    <source>
        <dbReference type="EMBL" id="MCS5736971.1"/>
    </source>
</evidence>
<name>A0ABT2HAJ8_9MICO</name>
<dbReference type="Proteomes" id="UP001165586">
    <property type="component" value="Unassembled WGS sequence"/>
</dbReference>
<comment type="caution">
    <text evidence="1">The sequence shown here is derived from an EMBL/GenBank/DDBJ whole genome shotgun (WGS) entry which is preliminary data.</text>
</comment>
<dbReference type="EMBL" id="JANLCJ010000313">
    <property type="protein sequence ID" value="MCS5736971.1"/>
    <property type="molecule type" value="Genomic_DNA"/>
</dbReference>
<reference evidence="1" key="1">
    <citation type="submission" date="2022-08" db="EMBL/GenBank/DDBJ databases">
        <authorList>
            <person name="Deng Y."/>
            <person name="Han X.-F."/>
            <person name="Zhang Y.-Q."/>
        </authorList>
    </citation>
    <scope>NUCLEOTIDE SEQUENCE</scope>
    <source>
        <strain evidence="1">CPCC 203386</strain>
    </source>
</reference>